<evidence type="ECO:0008006" key="5">
    <source>
        <dbReference type="Google" id="ProtNLM"/>
    </source>
</evidence>
<dbReference type="EMBL" id="JAYDYQ010001087">
    <property type="protein sequence ID" value="KAK4489862.1"/>
    <property type="molecule type" value="Genomic_DNA"/>
</dbReference>
<feature type="repeat" description="PPR" evidence="2">
    <location>
        <begin position="713"/>
        <end position="747"/>
    </location>
</feature>
<feature type="repeat" description="PPR" evidence="2">
    <location>
        <begin position="110"/>
        <end position="144"/>
    </location>
</feature>
<feature type="repeat" description="PPR" evidence="2">
    <location>
        <begin position="415"/>
        <end position="449"/>
    </location>
</feature>
<evidence type="ECO:0000313" key="3">
    <source>
        <dbReference type="EMBL" id="KAK4489862.1"/>
    </source>
</evidence>
<feature type="repeat" description="PPR" evidence="2">
    <location>
        <begin position="313"/>
        <end position="347"/>
    </location>
</feature>
<reference evidence="3 4" key="1">
    <citation type="journal article" date="2023" name="bioRxiv">
        <title>Genome report: Whole genome sequence and annotation of Penstemon davidsonii.</title>
        <authorList>
            <person name="Ostevik K.L."/>
            <person name="Alabady M."/>
            <person name="Zhang M."/>
            <person name="Rausher M.D."/>
        </authorList>
    </citation>
    <scope>NUCLEOTIDE SEQUENCE [LARGE SCALE GENOMIC DNA]</scope>
    <source>
        <strain evidence="3">DNT005</strain>
        <tissue evidence="3">Whole leaf</tissue>
    </source>
</reference>
<dbReference type="InterPro" id="IPR011990">
    <property type="entry name" value="TPR-like_helical_dom_sf"/>
</dbReference>
<protein>
    <recommendedName>
        <fullName evidence="5">Pentatricopeptide repeat-containing protein</fullName>
    </recommendedName>
</protein>
<accession>A0ABR0DL30</accession>
<dbReference type="NCBIfam" id="TIGR00756">
    <property type="entry name" value="PPR"/>
    <property type="match status" value="6"/>
</dbReference>
<organism evidence="3 4">
    <name type="scientific">Penstemon davidsonii</name>
    <dbReference type="NCBI Taxonomy" id="160366"/>
    <lineage>
        <taxon>Eukaryota</taxon>
        <taxon>Viridiplantae</taxon>
        <taxon>Streptophyta</taxon>
        <taxon>Embryophyta</taxon>
        <taxon>Tracheophyta</taxon>
        <taxon>Spermatophyta</taxon>
        <taxon>Magnoliopsida</taxon>
        <taxon>eudicotyledons</taxon>
        <taxon>Gunneridae</taxon>
        <taxon>Pentapetalae</taxon>
        <taxon>asterids</taxon>
        <taxon>lamiids</taxon>
        <taxon>Lamiales</taxon>
        <taxon>Plantaginaceae</taxon>
        <taxon>Cheloneae</taxon>
        <taxon>Penstemon</taxon>
    </lineage>
</organism>
<keyword evidence="4" id="KW-1185">Reference proteome</keyword>
<feature type="repeat" description="PPR" evidence="2">
    <location>
        <begin position="612"/>
        <end position="646"/>
    </location>
</feature>
<dbReference type="PANTHER" id="PTHR24015:SF878">
    <property type="entry name" value="OS09G0413300 PROTEIN"/>
    <property type="match status" value="1"/>
</dbReference>
<dbReference type="PANTHER" id="PTHR24015">
    <property type="entry name" value="OS07G0578800 PROTEIN-RELATED"/>
    <property type="match status" value="1"/>
</dbReference>
<evidence type="ECO:0000256" key="1">
    <source>
        <dbReference type="ARBA" id="ARBA00022737"/>
    </source>
</evidence>
<keyword evidence="1" id="KW-0677">Repeat</keyword>
<gene>
    <name evidence="3" type="ORF">RD792_000508</name>
</gene>
<name>A0ABR0DL30_9LAMI</name>
<dbReference type="Pfam" id="PF20431">
    <property type="entry name" value="E_motif"/>
    <property type="match status" value="1"/>
</dbReference>
<dbReference type="Gene3D" id="1.25.40.10">
    <property type="entry name" value="Tetratricopeptide repeat domain"/>
    <property type="match status" value="7"/>
</dbReference>
<dbReference type="Pfam" id="PF13041">
    <property type="entry name" value="PPR_2"/>
    <property type="match status" value="4"/>
</dbReference>
<evidence type="ECO:0000313" key="4">
    <source>
        <dbReference type="Proteomes" id="UP001291926"/>
    </source>
</evidence>
<feature type="repeat" description="PPR" evidence="2">
    <location>
        <begin position="513"/>
        <end position="543"/>
    </location>
</feature>
<feature type="repeat" description="PPR" evidence="2">
    <location>
        <begin position="748"/>
        <end position="783"/>
    </location>
</feature>
<dbReference type="InterPro" id="IPR046848">
    <property type="entry name" value="E_motif"/>
</dbReference>
<dbReference type="InterPro" id="IPR046960">
    <property type="entry name" value="PPR_At4g14850-like_plant"/>
</dbReference>
<proteinExistence type="predicted"/>
<comment type="caution">
    <text evidence="3">The sequence shown here is derived from an EMBL/GenBank/DDBJ whole genome shotgun (WGS) entry which is preliminary data.</text>
</comment>
<dbReference type="Proteomes" id="UP001291926">
    <property type="component" value="Unassembled WGS sequence"/>
</dbReference>
<dbReference type="PROSITE" id="PS51375">
    <property type="entry name" value="PPR"/>
    <property type="match status" value="7"/>
</dbReference>
<dbReference type="Pfam" id="PF01535">
    <property type="entry name" value="PPR"/>
    <property type="match status" value="5"/>
</dbReference>
<dbReference type="InterPro" id="IPR002885">
    <property type="entry name" value="PPR_rpt"/>
</dbReference>
<evidence type="ECO:0000256" key="2">
    <source>
        <dbReference type="PROSITE-ProRule" id="PRU00708"/>
    </source>
</evidence>
<sequence>MNGFIFHPLKNKTLSCLSRKFISSAALIEVPSIEYGEYHSSKLKPLDLFTIPTNLRGLTLQETKLVHTILLKTGELISNIVASNNLLDCYSEISRMNCAFQLFEEIPEPNLVTWNLMILGCNKNSLFDDSWRVFCQLYRRRVCIDEFTYGSVLSACSALERVARGEQVYGLVMKNGFFSNGYVRAGMIDLFSRSRRMDDALRVLHDVHCENVVCWNAVVTGAVKNNENWVALETFSRMCSHDSLIPNSFTFSSALTACAALEELNFGKSIQGRVIKSGAGADVFVGTATVDLYAKCGDMYDAMKQFKLMPVCNVVSWTAIISGFAHKGDLFSAVLVLDEMRKTGVDMNHYTVSSVLAACAISAMFNEATQIHCLILKIGFCSNSVVKSSLITMYSKVGAINSSEVAFSETHDLKQVGIWNNMISAYAQNNVYEKAIILCKGMLELGIAPDQISTSSILSIIDSLTLGRQLHVYTLKSGLVSDVSVGSSILTMYSKCGELEESLKSFEQLETKDNITWTSMIAGFAEHGCADKAVHMFKDMFKEYTIDEMSLTAVLMACSALKSIKLGREIHGYSFRCGFDEQSIGRALLNMYSKCGDLNSAKIVFHMILFKDQVSFSTLISGFCQRGLIQVALELFHDMLLFGTSIDEFTISSILGALASLNKSAIGIQLHAHVIKLGLESESSVGSSLIMMYSKHGSIGDCDKVFKQIKNPDLVSWTTMIASYAQHGKGSEALEVYNLMKKSGIEPDSITFVGVLSACCHTGLVEEGYFHFNSMIKDYGIEPGHKHYTCMVDLLGRAGRLEEAERFIMNMHIEPDILIWETLLACCKVHGNHELGKLAAEKIMSSQPSDAGAYISLSNICADVGEWDRVLKIRGSMKEIGAKKKEPGWSFV</sequence>